<dbReference type="EMBL" id="BAABGX010000003">
    <property type="protein sequence ID" value="GAA4313291.1"/>
    <property type="molecule type" value="Genomic_DNA"/>
</dbReference>
<reference evidence="2" key="1">
    <citation type="journal article" date="2019" name="Int. J. Syst. Evol. Microbiol.">
        <title>The Global Catalogue of Microorganisms (GCM) 10K type strain sequencing project: providing services to taxonomists for standard genome sequencing and annotation.</title>
        <authorList>
            <consortium name="The Broad Institute Genomics Platform"/>
            <consortium name="The Broad Institute Genome Sequencing Center for Infectious Disease"/>
            <person name="Wu L."/>
            <person name="Ma J."/>
        </authorList>
    </citation>
    <scope>NUCLEOTIDE SEQUENCE [LARGE SCALE GENOMIC DNA]</scope>
    <source>
        <strain evidence="2">JCM 17917</strain>
    </source>
</reference>
<evidence type="ECO:0008006" key="3">
    <source>
        <dbReference type="Google" id="ProtNLM"/>
    </source>
</evidence>
<protein>
    <recommendedName>
        <fullName evidence="3">Lipoprotein</fullName>
    </recommendedName>
</protein>
<evidence type="ECO:0000313" key="2">
    <source>
        <dbReference type="Proteomes" id="UP001501844"/>
    </source>
</evidence>
<dbReference type="RefSeq" id="WP_345168562.1">
    <property type="nucleotide sequence ID" value="NZ_BAABGX010000003.1"/>
</dbReference>
<name>A0ABP8FXW9_9BACT</name>
<proteinExistence type="predicted"/>
<comment type="caution">
    <text evidence="1">The sequence shown here is derived from an EMBL/GenBank/DDBJ whole genome shotgun (WGS) entry which is preliminary data.</text>
</comment>
<sequence length="197" mass="22288">MTFKPNLLSLIILLIICASCRKNENHEFQTVDFEAFKVDLPKTWRVVDLKGIDSYIKAIVTTDGDTLQFDYGFYSGALEEESPKVYPANLRKIFIERGRDTTGFIFLDKEIISSSDLEPYRKQRLENKIIDGFRASIMTPKKAGTGITGVYFDSLGDDPIGNIQLRFSGNNLKPKNSALFLKSINTIRISRDTTTSK</sequence>
<evidence type="ECO:0000313" key="1">
    <source>
        <dbReference type="EMBL" id="GAA4313291.1"/>
    </source>
</evidence>
<gene>
    <name evidence="1" type="ORF">GCM10023183_32870</name>
</gene>
<keyword evidence="2" id="KW-1185">Reference proteome</keyword>
<dbReference type="Proteomes" id="UP001501844">
    <property type="component" value="Unassembled WGS sequence"/>
</dbReference>
<accession>A0ABP8FXW9</accession>
<organism evidence="1 2">
    <name type="scientific">Nibribacter koreensis</name>
    <dbReference type="NCBI Taxonomy" id="1084519"/>
    <lineage>
        <taxon>Bacteria</taxon>
        <taxon>Pseudomonadati</taxon>
        <taxon>Bacteroidota</taxon>
        <taxon>Cytophagia</taxon>
        <taxon>Cytophagales</taxon>
        <taxon>Hymenobacteraceae</taxon>
        <taxon>Nibribacter</taxon>
    </lineage>
</organism>